<dbReference type="CDD" id="cd01335">
    <property type="entry name" value="Radical_SAM"/>
    <property type="match status" value="1"/>
</dbReference>
<keyword evidence="3" id="KW-1185">Reference proteome</keyword>
<sequence>MMRTMPSVLINEIGTVRKKWTDRLPVALLYPNIYSVAVSNLGFQLVYSLLNRIDGVVCERFVYPRAGEPFRSLESSRPLRDFPLVFGSVSFEHDYPRLAAMLAAGAIAPFAEDRASVISPGEPVVVLGGVGVFMNPEPLALFADVMVIGEAEAVLEPLIGLLRHFTTSSRADLTMTIGTSVPGCYIPGAYHFSWKENGAVAAVTRPLALPARVTKVVAPVMDTAAHSTLLSPDAELGMYMVELGRGCSRGCRFCAAGFIYRPPRLWSAEAIVQGLKERPDQMDRVGLLGMEMASEATTDVIAAYLHGDGCSLSFSSLRADRISEQTMQLLADSQLKSVAIAADGCSERLRTLINKGLSRADLLSAAVRLVTAGIFQLKLYVMIGLPTETYDDLDEFVALVDQLQASILPIGRERGRVTELTLSINCFVPKPWTPFQYCAFGGLTAAEAAVTSTGPALTALKGKVKYLRRKLAAKANLQLKFDHPEQALQQAVYARADRRIGPVLLDIGSGRYTFKQALQRHGLNPWQYAVRARNYDEMMCWEVIDHGIHAQYLWEEYERALQGRLTAACQPDICRRCGVCHAAP</sequence>
<dbReference type="Pfam" id="PF04055">
    <property type="entry name" value="Radical_SAM"/>
    <property type="match status" value="1"/>
</dbReference>
<dbReference type="GO" id="GO:0051536">
    <property type="term" value="F:iron-sulfur cluster binding"/>
    <property type="evidence" value="ECO:0007669"/>
    <property type="project" value="InterPro"/>
</dbReference>
<feature type="domain" description="Elp3/MiaA/NifB-like radical SAM core" evidence="1">
    <location>
        <begin position="237"/>
        <end position="454"/>
    </location>
</feature>
<protein>
    <submittedName>
        <fullName evidence="2">Radical SAM protein</fullName>
    </submittedName>
</protein>
<reference evidence="2 3" key="1">
    <citation type="submission" date="2020-05" db="EMBL/GenBank/DDBJ databases">
        <title>Complete genome of Desulfobulbus oligotrophicus.</title>
        <authorList>
            <person name="Podar M."/>
        </authorList>
    </citation>
    <scope>NUCLEOTIDE SEQUENCE [LARGE SCALE GENOMIC DNA]</scope>
    <source>
        <strain evidence="2 3">Prop6</strain>
    </source>
</reference>
<dbReference type="InterPro" id="IPR045784">
    <property type="entry name" value="Radical_SAM_N2"/>
</dbReference>
<dbReference type="Gene3D" id="3.80.30.20">
    <property type="entry name" value="tm_1862 like domain"/>
    <property type="match status" value="1"/>
</dbReference>
<organism evidence="2 3">
    <name type="scientific">Desulfobulbus oligotrophicus</name>
    <dbReference type="NCBI Taxonomy" id="1909699"/>
    <lineage>
        <taxon>Bacteria</taxon>
        <taxon>Pseudomonadati</taxon>
        <taxon>Thermodesulfobacteriota</taxon>
        <taxon>Desulfobulbia</taxon>
        <taxon>Desulfobulbales</taxon>
        <taxon>Desulfobulbaceae</taxon>
        <taxon>Desulfobulbus</taxon>
    </lineage>
</organism>
<dbReference type="InterPro" id="IPR007197">
    <property type="entry name" value="rSAM"/>
</dbReference>
<dbReference type="PANTHER" id="PTHR42731">
    <property type="entry name" value="SLL1084 PROTEIN"/>
    <property type="match status" value="1"/>
</dbReference>
<dbReference type="Proteomes" id="UP000596092">
    <property type="component" value="Chromosome"/>
</dbReference>
<dbReference type="Pfam" id="PF19864">
    <property type="entry name" value="Radical_SAM_N2"/>
    <property type="match status" value="1"/>
</dbReference>
<dbReference type="EMBL" id="CP054140">
    <property type="protein sequence ID" value="QQG66957.1"/>
    <property type="molecule type" value="Genomic_DNA"/>
</dbReference>
<dbReference type="InterPro" id="IPR023404">
    <property type="entry name" value="rSAM_horseshoe"/>
</dbReference>
<gene>
    <name evidence="2" type="ORF">HP555_05480</name>
</gene>
<dbReference type="KEGG" id="dog:HP555_05480"/>
<dbReference type="SFLD" id="SFLDS00029">
    <property type="entry name" value="Radical_SAM"/>
    <property type="match status" value="1"/>
</dbReference>
<name>A0A7T5VFI6_9BACT</name>
<evidence type="ECO:0000259" key="1">
    <source>
        <dbReference type="SMART" id="SM00729"/>
    </source>
</evidence>
<evidence type="ECO:0000313" key="2">
    <source>
        <dbReference type="EMBL" id="QQG66957.1"/>
    </source>
</evidence>
<accession>A0A7T5VFI6</accession>
<dbReference type="GO" id="GO:0003824">
    <property type="term" value="F:catalytic activity"/>
    <property type="evidence" value="ECO:0007669"/>
    <property type="project" value="InterPro"/>
</dbReference>
<dbReference type="AlphaFoldDB" id="A0A7T5VFI6"/>
<dbReference type="InterPro" id="IPR058240">
    <property type="entry name" value="rSAM_sf"/>
</dbReference>
<proteinExistence type="predicted"/>
<evidence type="ECO:0000313" key="3">
    <source>
        <dbReference type="Proteomes" id="UP000596092"/>
    </source>
</evidence>
<dbReference type="SFLD" id="SFLDG01082">
    <property type="entry name" value="B12-binding_domain_containing"/>
    <property type="match status" value="1"/>
</dbReference>
<dbReference type="SMART" id="SM00729">
    <property type="entry name" value="Elp3"/>
    <property type="match status" value="1"/>
</dbReference>
<dbReference type="PANTHER" id="PTHR42731:SF5">
    <property type="entry name" value="RADICAL SAM DOMAIN PROTEIN"/>
    <property type="match status" value="1"/>
</dbReference>
<dbReference type="InterPro" id="IPR006638">
    <property type="entry name" value="Elp3/MiaA/NifB-like_rSAM"/>
</dbReference>
<dbReference type="SUPFAM" id="SSF102114">
    <property type="entry name" value="Radical SAM enzymes"/>
    <property type="match status" value="1"/>
</dbReference>